<reference evidence="8" key="1">
    <citation type="submission" date="2009-07" db="EMBL/GenBank/DDBJ databases">
        <authorList>
            <person name="Weinstock G."/>
            <person name="Sodergren E."/>
            <person name="Clifton S."/>
            <person name="Fulton L."/>
            <person name="Fulton B."/>
            <person name="Courtney L."/>
            <person name="Fronick C."/>
            <person name="Harrison M."/>
            <person name="Strong C."/>
            <person name="Farmer C."/>
            <person name="Delahaunty K."/>
            <person name="Markovic C."/>
            <person name="Hall O."/>
            <person name="Minx P."/>
            <person name="Tomlinson C."/>
            <person name="Mitreva M."/>
            <person name="Nelson J."/>
            <person name="Hou S."/>
            <person name="Wollam A."/>
            <person name="Pepin K.H."/>
            <person name="Johnson M."/>
            <person name="Bhonagiri V."/>
            <person name="Nash W.E."/>
            <person name="Warren W."/>
            <person name="Chinwalla A."/>
            <person name="Mardis E.R."/>
            <person name="Wilson R.K."/>
        </authorList>
    </citation>
    <scope>NUCLEOTIDE SEQUENCE [LARGE SCALE GENOMIC DNA]</scope>
    <source>
        <strain evidence="8">DSM 14469</strain>
    </source>
</reference>
<dbReference type="InterPro" id="IPR007627">
    <property type="entry name" value="RNA_pol_sigma70_r2"/>
</dbReference>
<dbReference type="InterPro" id="IPR039425">
    <property type="entry name" value="RNA_pol_sigma-70-like"/>
</dbReference>
<dbReference type="PANTHER" id="PTHR43133:SF8">
    <property type="entry name" value="RNA POLYMERASE SIGMA FACTOR HI_1459-RELATED"/>
    <property type="match status" value="1"/>
</dbReference>
<feature type="domain" description="RNA polymerase sigma-70 region 2" evidence="6">
    <location>
        <begin position="26"/>
        <end position="92"/>
    </location>
</feature>
<dbReference type="SUPFAM" id="SSF88659">
    <property type="entry name" value="Sigma3 and sigma4 domains of RNA polymerase sigma factors"/>
    <property type="match status" value="1"/>
</dbReference>
<dbReference type="GO" id="GO:0003677">
    <property type="term" value="F:DNA binding"/>
    <property type="evidence" value="ECO:0007669"/>
    <property type="project" value="UniProtKB-KW"/>
</dbReference>
<dbReference type="PANTHER" id="PTHR43133">
    <property type="entry name" value="RNA POLYMERASE ECF-TYPE SIGMA FACTO"/>
    <property type="match status" value="1"/>
</dbReference>
<evidence type="ECO:0000313" key="9">
    <source>
        <dbReference type="Proteomes" id="UP000005561"/>
    </source>
</evidence>
<dbReference type="EMBL" id="ACCL02000014">
    <property type="protein sequence ID" value="EET59941.1"/>
    <property type="molecule type" value="Genomic_DNA"/>
</dbReference>
<dbReference type="InterPro" id="IPR014284">
    <property type="entry name" value="RNA_pol_sigma-70_dom"/>
</dbReference>
<keyword evidence="5" id="KW-0804">Transcription</keyword>
<keyword evidence="9" id="KW-1185">Reference proteome</keyword>
<protein>
    <submittedName>
        <fullName evidence="8">Sigma-70 region 2</fullName>
    </submittedName>
</protein>
<evidence type="ECO:0000256" key="1">
    <source>
        <dbReference type="ARBA" id="ARBA00010641"/>
    </source>
</evidence>
<accession>C6LHF4</accession>
<evidence type="ECO:0000256" key="3">
    <source>
        <dbReference type="ARBA" id="ARBA00023082"/>
    </source>
</evidence>
<dbReference type="Proteomes" id="UP000005561">
    <property type="component" value="Unassembled WGS sequence"/>
</dbReference>
<feature type="domain" description="RNA polymerase sigma factor 70 region 4 type 2" evidence="7">
    <location>
        <begin position="118"/>
        <end position="167"/>
    </location>
</feature>
<dbReference type="InterPro" id="IPR013324">
    <property type="entry name" value="RNA_pol_sigma_r3/r4-like"/>
</dbReference>
<dbReference type="Gene3D" id="1.10.1740.10">
    <property type="match status" value="1"/>
</dbReference>
<evidence type="ECO:0000256" key="5">
    <source>
        <dbReference type="ARBA" id="ARBA00023163"/>
    </source>
</evidence>
<evidence type="ECO:0000259" key="7">
    <source>
        <dbReference type="Pfam" id="PF08281"/>
    </source>
</evidence>
<dbReference type="AlphaFoldDB" id="C6LHF4"/>
<dbReference type="NCBIfam" id="TIGR02937">
    <property type="entry name" value="sigma70-ECF"/>
    <property type="match status" value="1"/>
</dbReference>
<dbReference type="STRING" id="168384.SAMN05660368_00713"/>
<dbReference type="InterPro" id="IPR013325">
    <property type="entry name" value="RNA_pol_sigma_r2"/>
</dbReference>
<dbReference type="GO" id="GO:0016987">
    <property type="term" value="F:sigma factor activity"/>
    <property type="evidence" value="ECO:0007669"/>
    <property type="project" value="UniProtKB-KW"/>
</dbReference>
<keyword evidence="4" id="KW-0238">DNA-binding</keyword>
<comment type="caution">
    <text evidence="8">The sequence shown here is derived from an EMBL/GenBank/DDBJ whole genome shotgun (WGS) entry which is preliminary data.</text>
</comment>
<sequence>MKTAKKRNRREADGWREGGNGLLEELYNTCRKELTGWCRAMTQDETLTDDLIQEAFLRALIHEKTLEMLQPAQRRAWLYRTVKNLYLDRLRHTAYEKVTEELPENPVEEGLYAEIDCEQMLQILPEEERVLFVLRYFQGYNSAELGKLFSLPAATVRSRLASARRRLQKYWR</sequence>
<keyword evidence="3" id="KW-0731">Sigma factor</keyword>
<evidence type="ECO:0000256" key="2">
    <source>
        <dbReference type="ARBA" id="ARBA00023015"/>
    </source>
</evidence>
<dbReference type="InterPro" id="IPR036388">
    <property type="entry name" value="WH-like_DNA-bd_sf"/>
</dbReference>
<dbReference type="InterPro" id="IPR013249">
    <property type="entry name" value="RNA_pol_sigma70_r4_t2"/>
</dbReference>
<name>C6LHF4_9FIRM</name>
<evidence type="ECO:0000256" key="4">
    <source>
        <dbReference type="ARBA" id="ARBA00023125"/>
    </source>
</evidence>
<evidence type="ECO:0000259" key="6">
    <source>
        <dbReference type="Pfam" id="PF04542"/>
    </source>
</evidence>
<dbReference type="GO" id="GO:0006352">
    <property type="term" value="P:DNA-templated transcription initiation"/>
    <property type="evidence" value="ECO:0007669"/>
    <property type="project" value="InterPro"/>
</dbReference>
<gene>
    <name evidence="8" type="ORF">BRYFOR_08065</name>
</gene>
<dbReference type="eggNOG" id="COG1595">
    <property type="taxonomic scope" value="Bacteria"/>
</dbReference>
<evidence type="ECO:0000313" key="8">
    <source>
        <dbReference type="EMBL" id="EET59941.1"/>
    </source>
</evidence>
<dbReference type="Pfam" id="PF04542">
    <property type="entry name" value="Sigma70_r2"/>
    <property type="match status" value="1"/>
</dbReference>
<dbReference type="Pfam" id="PF08281">
    <property type="entry name" value="Sigma70_r4_2"/>
    <property type="match status" value="1"/>
</dbReference>
<dbReference type="Gene3D" id="1.10.10.10">
    <property type="entry name" value="Winged helix-like DNA-binding domain superfamily/Winged helix DNA-binding domain"/>
    <property type="match status" value="1"/>
</dbReference>
<proteinExistence type="inferred from homology"/>
<comment type="similarity">
    <text evidence="1">Belongs to the sigma-70 factor family. ECF subfamily.</text>
</comment>
<organism evidence="8 9">
    <name type="scientific">Marvinbryantia formatexigens DSM 14469</name>
    <dbReference type="NCBI Taxonomy" id="478749"/>
    <lineage>
        <taxon>Bacteria</taxon>
        <taxon>Bacillati</taxon>
        <taxon>Bacillota</taxon>
        <taxon>Clostridia</taxon>
        <taxon>Lachnospirales</taxon>
        <taxon>Lachnospiraceae</taxon>
        <taxon>Marvinbryantia</taxon>
    </lineage>
</organism>
<keyword evidence="2" id="KW-0805">Transcription regulation</keyword>
<dbReference type="SUPFAM" id="SSF88946">
    <property type="entry name" value="Sigma2 domain of RNA polymerase sigma factors"/>
    <property type="match status" value="1"/>
</dbReference>